<evidence type="ECO:0000256" key="1">
    <source>
        <dbReference type="SAM" id="MobiDB-lite"/>
    </source>
</evidence>
<reference evidence="2 3" key="1">
    <citation type="submission" date="2018-11" db="EMBL/GenBank/DDBJ databases">
        <authorList>
            <consortium name="Pathogen Informatics"/>
        </authorList>
    </citation>
    <scope>NUCLEOTIDE SEQUENCE [LARGE SCALE GENOMIC DNA]</scope>
</reference>
<dbReference type="Proteomes" id="UP000270094">
    <property type="component" value="Unassembled WGS sequence"/>
</dbReference>
<evidence type="ECO:0000313" key="2">
    <source>
        <dbReference type="EMBL" id="VDM83306.1"/>
    </source>
</evidence>
<accession>A0A3P7JIS2</accession>
<organism evidence="2 3">
    <name type="scientific">Strongylus vulgaris</name>
    <name type="common">Blood worm</name>
    <dbReference type="NCBI Taxonomy" id="40348"/>
    <lineage>
        <taxon>Eukaryota</taxon>
        <taxon>Metazoa</taxon>
        <taxon>Ecdysozoa</taxon>
        <taxon>Nematoda</taxon>
        <taxon>Chromadorea</taxon>
        <taxon>Rhabditida</taxon>
        <taxon>Rhabditina</taxon>
        <taxon>Rhabditomorpha</taxon>
        <taxon>Strongyloidea</taxon>
        <taxon>Strongylidae</taxon>
        <taxon>Strongylus</taxon>
    </lineage>
</organism>
<feature type="region of interest" description="Disordered" evidence="1">
    <location>
        <begin position="1"/>
        <end position="50"/>
    </location>
</feature>
<evidence type="ECO:0000313" key="3">
    <source>
        <dbReference type="Proteomes" id="UP000270094"/>
    </source>
</evidence>
<proteinExistence type="predicted"/>
<keyword evidence="3" id="KW-1185">Reference proteome</keyword>
<dbReference type="EMBL" id="UYYB01122281">
    <property type="protein sequence ID" value="VDM83306.1"/>
    <property type="molecule type" value="Genomic_DNA"/>
</dbReference>
<gene>
    <name evidence="2" type="ORF">SVUK_LOCUS18304</name>
</gene>
<feature type="region of interest" description="Disordered" evidence="1">
    <location>
        <begin position="64"/>
        <end position="102"/>
    </location>
</feature>
<feature type="compositionally biased region" description="Basic and acidic residues" evidence="1">
    <location>
        <begin position="24"/>
        <end position="44"/>
    </location>
</feature>
<dbReference type="AlphaFoldDB" id="A0A3P7JIS2"/>
<sequence length="102" mass="11318">MCDFSTIPPRSPSGSGGGRWSPKQIEDKIKDFDIDKHGDDDGSSLKEPPVLDIEEPFEKIDVRFTTPPTRGDRRAITSGNHQRVSNNRHQSTGEGKEIELDG</sequence>
<protein>
    <submittedName>
        <fullName evidence="2">Uncharacterized protein</fullName>
    </submittedName>
</protein>
<feature type="compositionally biased region" description="Polar residues" evidence="1">
    <location>
        <begin position="77"/>
        <end position="93"/>
    </location>
</feature>
<name>A0A3P7JIS2_STRVU</name>